<reference evidence="1" key="1">
    <citation type="submission" date="2016-09" db="EMBL/GenBank/DDBJ databases">
        <authorList>
            <person name="Capua I."/>
            <person name="De Benedictis P."/>
            <person name="Joannis T."/>
            <person name="Lombin L.H."/>
            <person name="Cattoli G."/>
        </authorList>
    </citation>
    <scope>NUCLEOTIDE SEQUENCE</scope>
    <source>
        <strain evidence="1">B9</strain>
    </source>
</reference>
<evidence type="ECO:0000313" key="1">
    <source>
        <dbReference type="EMBL" id="SCU74188.1"/>
    </source>
</evidence>
<dbReference type="SUPFAM" id="SSF54637">
    <property type="entry name" value="Thioesterase/thiol ester dehydrase-isomerase"/>
    <property type="match status" value="1"/>
</dbReference>
<dbReference type="GO" id="GO:0004316">
    <property type="term" value="F:3-oxoacyl-[acyl-carrier-protein] reductase (NADPH) activity"/>
    <property type="evidence" value="ECO:0007669"/>
    <property type="project" value="UniProtKB-EC"/>
</dbReference>
<protein>
    <submittedName>
        <fullName evidence="1">3-oxoacyl-(Acyl-carrier-protein) reductase FabG</fullName>
        <ecNumber evidence="1">1.1.1.100</ecNumber>
    </submittedName>
</protein>
<dbReference type="EC" id="1.1.1.100" evidence="1"/>
<keyword evidence="1" id="KW-0560">Oxidoreductase</keyword>
<gene>
    <name evidence="1" type="primary">fabG</name>
    <name evidence="1" type="ORF">CNECB9_1640007</name>
</gene>
<dbReference type="EMBL" id="FMSH01000073">
    <property type="protein sequence ID" value="SCU74188.1"/>
    <property type="molecule type" value="Genomic_DNA"/>
</dbReference>
<dbReference type="AlphaFoldDB" id="A0A1K0IA93"/>
<accession>A0A1K0IA93</accession>
<organism evidence="1">
    <name type="scientific">Cupriavidus necator</name>
    <name type="common">Alcaligenes eutrophus</name>
    <name type="synonym">Ralstonia eutropha</name>
    <dbReference type="NCBI Taxonomy" id="106590"/>
    <lineage>
        <taxon>Bacteria</taxon>
        <taxon>Pseudomonadati</taxon>
        <taxon>Pseudomonadota</taxon>
        <taxon>Betaproteobacteria</taxon>
        <taxon>Burkholderiales</taxon>
        <taxon>Burkholderiaceae</taxon>
        <taxon>Cupriavidus</taxon>
    </lineage>
</organism>
<dbReference type="InterPro" id="IPR029069">
    <property type="entry name" value="HotDog_dom_sf"/>
</dbReference>
<dbReference type="Pfam" id="PF22817">
    <property type="entry name" value="ApeP-like"/>
    <property type="match status" value="1"/>
</dbReference>
<dbReference type="RefSeq" id="WP_340521331.1">
    <property type="nucleotide sequence ID" value="NZ_FMSH01000073.1"/>
</dbReference>
<dbReference type="Gene3D" id="3.10.129.10">
    <property type="entry name" value="Hotdog Thioesterase"/>
    <property type="match status" value="1"/>
</dbReference>
<proteinExistence type="predicted"/>
<dbReference type="InterPro" id="IPR016776">
    <property type="entry name" value="ApeP-like_dehydratase"/>
</dbReference>
<name>A0A1K0IA93_CUPNE</name>
<sequence length="162" mass="16874">MAELLKDRAWIAARIPHQGTMCLLDGVLAWDAASVRCTSATHTRADNPLRAQGRLAAVSGIEYAAQAMAVHGALLAQAESGMDAQRPRSGYLASVRKLVLHVERLDDIDAPLQVEVQRISGEGSSVLYAFTVSAAGRALLSGRAAVILDAAAAGQGADRSAG</sequence>